<sequence>MLYHAVLPYLLCMLFNFITAPPADDGANSDGTNWTEVNVMNDEWKGIKTFLGRDLCKGPLKRTSATEECFDLLDFVALPNNIYNIPQQEKLGLLSRCETDKNLRKAVVCWVRLKLQEMHGDYRTKFEMQFWSDNAQVSHCRYATHTIYT</sequence>
<protein>
    <recommendedName>
        <fullName evidence="3">Secreted protein</fullName>
    </recommendedName>
</protein>
<keyword evidence="1" id="KW-0732">Signal</keyword>
<feature type="chain" id="PRO_5034009187" description="Secreted protein" evidence="1">
    <location>
        <begin position="21"/>
        <end position="149"/>
    </location>
</feature>
<dbReference type="EMBL" id="HBUF01005773">
    <property type="protein sequence ID" value="CAG6606925.1"/>
    <property type="molecule type" value="Transcribed_RNA"/>
</dbReference>
<name>A0A8D8PMG2_9HEMI</name>
<accession>A0A8D8PMG2</accession>
<feature type="signal peptide" evidence="1">
    <location>
        <begin position="1"/>
        <end position="20"/>
    </location>
</feature>
<evidence type="ECO:0000256" key="1">
    <source>
        <dbReference type="SAM" id="SignalP"/>
    </source>
</evidence>
<evidence type="ECO:0000313" key="2">
    <source>
        <dbReference type="EMBL" id="CAG6606925.1"/>
    </source>
</evidence>
<reference evidence="2" key="1">
    <citation type="submission" date="2021-05" db="EMBL/GenBank/DDBJ databases">
        <authorList>
            <person name="Alioto T."/>
            <person name="Alioto T."/>
            <person name="Gomez Garrido J."/>
        </authorList>
    </citation>
    <scope>NUCLEOTIDE SEQUENCE</scope>
</reference>
<organism evidence="2">
    <name type="scientific">Cacopsylla melanoneura</name>
    <dbReference type="NCBI Taxonomy" id="428564"/>
    <lineage>
        <taxon>Eukaryota</taxon>
        <taxon>Metazoa</taxon>
        <taxon>Ecdysozoa</taxon>
        <taxon>Arthropoda</taxon>
        <taxon>Hexapoda</taxon>
        <taxon>Insecta</taxon>
        <taxon>Pterygota</taxon>
        <taxon>Neoptera</taxon>
        <taxon>Paraneoptera</taxon>
        <taxon>Hemiptera</taxon>
        <taxon>Sternorrhyncha</taxon>
        <taxon>Psylloidea</taxon>
        <taxon>Psyllidae</taxon>
        <taxon>Psyllinae</taxon>
        <taxon>Cacopsylla</taxon>
    </lineage>
</organism>
<dbReference type="AlphaFoldDB" id="A0A8D8PMG2"/>
<proteinExistence type="predicted"/>
<evidence type="ECO:0008006" key="3">
    <source>
        <dbReference type="Google" id="ProtNLM"/>
    </source>
</evidence>